<evidence type="ECO:0000256" key="5">
    <source>
        <dbReference type="SAM" id="MobiDB-lite"/>
    </source>
</evidence>
<dbReference type="InterPro" id="IPR012337">
    <property type="entry name" value="RNaseH-like_sf"/>
</dbReference>
<dbReference type="InterPro" id="IPR001584">
    <property type="entry name" value="Integrase_cat-core"/>
</dbReference>
<accession>A0A562DIC2</accession>
<keyword evidence="4" id="KW-0233">DNA recombination</keyword>
<dbReference type="CDD" id="cd00093">
    <property type="entry name" value="HTH_XRE"/>
    <property type="match status" value="1"/>
</dbReference>
<comment type="caution">
    <text evidence="8">The sequence shown here is derived from an EMBL/GenBank/DDBJ whole genome shotgun (WGS) entry which is preliminary data.</text>
</comment>
<reference evidence="8 9" key="1">
    <citation type="submission" date="2019-07" db="EMBL/GenBank/DDBJ databases">
        <title>Genome sequencing of lignin-degrading bacterial isolates.</title>
        <authorList>
            <person name="Gladden J."/>
        </authorList>
    </citation>
    <scope>NUCLEOTIDE SEQUENCE [LARGE SCALE GENOMIC DNA]</scope>
    <source>
        <strain evidence="8 9">J45</strain>
    </source>
</reference>
<dbReference type="SUPFAM" id="SSF46689">
    <property type="entry name" value="Homeodomain-like"/>
    <property type="match status" value="1"/>
</dbReference>
<dbReference type="PROSITE" id="PS50531">
    <property type="entry name" value="HTH_IS21"/>
    <property type="match status" value="1"/>
</dbReference>
<dbReference type="AlphaFoldDB" id="A0A562DIC2"/>
<dbReference type="GO" id="GO:0003677">
    <property type="term" value="F:DNA binding"/>
    <property type="evidence" value="ECO:0007669"/>
    <property type="project" value="UniProtKB-KW"/>
</dbReference>
<evidence type="ECO:0000259" key="7">
    <source>
        <dbReference type="PROSITE" id="PS50994"/>
    </source>
</evidence>
<dbReference type="GO" id="GO:0006310">
    <property type="term" value="P:DNA recombination"/>
    <property type="evidence" value="ECO:0007669"/>
    <property type="project" value="UniProtKB-KW"/>
</dbReference>
<dbReference type="PROSITE" id="PS50994">
    <property type="entry name" value="INTEGRASE"/>
    <property type="match status" value="1"/>
</dbReference>
<evidence type="ECO:0000256" key="4">
    <source>
        <dbReference type="ARBA" id="ARBA00023172"/>
    </source>
</evidence>
<sequence>MLTWEEDVEIHALHKRGWTISAIARHTGRNRRTIRNYLNGTTTPGIRKPAGEDPFEPFVAYVRARLTEDPHLWARTLCDELEDLGYTASYQTLTRQIRRRQLRPVCQACACVTERPNAMIAHPPGAETQWDWLELPNPPVSWGWGTTAYLLVGSLAHSGRWRGVLAPAMTQPHLIDGLDRIVRELGGLTRTWRFDRMSTVCHPDSGKVTASFAGAAKHYGVSVAICPPRAGNRKGVVEKANLTAAQRWWRTLPDEVTVEQAQTRLNEFCRLRTDTRSRTTPGGKSTVAAIAATEPLTPPPSVPYPVTVTETRTVSRQALVAYRGNRYSVPPELAAAQGTVTRRLGDEVIDIVTASQITVARHRLAPDGAGALVRDHGHVHALDQTAMAAAAAAGRPHRRKERIPPGPDALSAAATLRTNTTDRHSSSTTLLRPGFSRGSRRPARLFRRDYVNRSRTVRLRRARSSRSHRATSGD</sequence>
<dbReference type="Gene3D" id="3.30.420.10">
    <property type="entry name" value="Ribonuclease H-like superfamily/Ribonuclease H"/>
    <property type="match status" value="1"/>
</dbReference>
<name>A0A562DIC2_RHORH</name>
<dbReference type="Gene3D" id="1.10.10.60">
    <property type="entry name" value="Homeodomain-like"/>
    <property type="match status" value="1"/>
</dbReference>
<dbReference type="GO" id="GO:0032196">
    <property type="term" value="P:transposition"/>
    <property type="evidence" value="ECO:0007669"/>
    <property type="project" value="UniProtKB-KW"/>
</dbReference>
<dbReference type="InterPro" id="IPR054353">
    <property type="entry name" value="IstA-like_C"/>
</dbReference>
<evidence type="ECO:0000313" key="8">
    <source>
        <dbReference type="EMBL" id="TWH09351.1"/>
    </source>
</evidence>
<protein>
    <submittedName>
        <fullName evidence="8">Transposase</fullName>
    </submittedName>
</protein>
<comment type="similarity">
    <text evidence="1">Belongs to the transposase IS21/IS408/IS1162 family.</text>
</comment>
<dbReference type="InterPro" id="IPR036397">
    <property type="entry name" value="RNaseH_sf"/>
</dbReference>
<dbReference type="InterPro" id="IPR017894">
    <property type="entry name" value="HTH_IS21_transposase_type"/>
</dbReference>
<evidence type="ECO:0000313" key="9">
    <source>
        <dbReference type="Proteomes" id="UP000317573"/>
    </source>
</evidence>
<evidence type="ECO:0000256" key="2">
    <source>
        <dbReference type="ARBA" id="ARBA00022578"/>
    </source>
</evidence>
<evidence type="ECO:0000256" key="3">
    <source>
        <dbReference type="ARBA" id="ARBA00023125"/>
    </source>
</evidence>
<keyword evidence="3" id="KW-0238">DNA-binding</keyword>
<keyword evidence="2" id="KW-0815">Transposition</keyword>
<dbReference type="EMBL" id="VLJT01000059">
    <property type="protein sequence ID" value="TWH09351.1"/>
    <property type="molecule type" value="Genomic_DNA"/>
</dbReference>
<evidence type="ECO:0000256" key="1">
    <source>
        <dbReference type="ARBA" id="ARBA00009277"/>
    </source>
</evidence>
<feature type="domain" description="HTH IS21-type" evidence="6">
    <location>
        <begin position="5"/>
        <end position="66"/>
    </location>
</feature>
<dbReference type="PANTHER" id="PTHR35004">
    <property type="entry name" value="TRANSPOSASE RV3428C-RELATED"/>
    <property type="match status" value="1"/>
</dbReference>
<dbReference type="InterPro" id="IPR001387">
    <property type="entry name" value="Cro/C1-type_HTH"/>
</dbReference>
<proteinExistence type="inferred from homology"/>
<dbReference type="Proteomes" id="UP000317573">
    <property type="component" value="Unassembled WGS sequence"/>
</dbReference>
<dbReference type="PANTHER" id="PTHR35004:SF7">
    <property type="entry name" value="INTEGRASE PROTEIN"/>
    <property type="match status" value="1"/>
</dbReference>
<dbReference type="InterPro" id="IPR009057">
    <property type="entry name" value="Homeodomain-like_sf"/>
</dbReference>
<dbReference type="SUPFAM" id="SSF53098">
    <property type="entry name" value="Ribonuclease H-like"/>
    <property type="match status" value="1"/>
</dbReference>
<dbReference type="Pfam" id="PF22483">
    <property type="entry name" value="Mu-transpos_C_2"/>
    <property type="match status" value="1"/>
</dbReference>
<gene>
    <name evidence="8" type="ORF">L618_005800000020</name>
</gene>
<feature type="domain" description="Integrase catalytic" evidence="7">
    <location>
        <begin position="120"/>
        <end position="294"/>
    </location>
</feature>
<dbReference type="GO" id="GO:0015074">
    <property type="term" value="P:DNA integration"/>
    <property type="evidence" value="ECO:0007669"/>
    <property type="project" value="InterPro"/>
</dbReference>
<evidence type="ECO:0000259" key="6">
    <source>
        <dbReference type="PROSITE" id="PS50531"/>
    </source>
</evidence>
<feature type="region of interest" description="Disordered" evidence="5">
    <location>
        <begin position="417"/>
        <end position="443"/>
    </location>
</feature>
<organism evidence="8 9">
    <name type="scientific">Rhodococcus rhodochrous J45</name>
    <dbReference type="NCBI Taxonomy" id="935266"/>
    <lineage>
        <taxon>Bacteria</taxon>
        <taxon>Bacillati</taxon>
        <taxon>Actinomycetota</taxon>
        <taxon>Actinomycetes</taxon>
        <taxon>Mycobacteriales</taxon>
        <taxon>Nocardiaceae</taxon>
        <taxon>Rhodococcus</taxon>
    </lineage>
</organism>